<organism evidence="9 10">
    <name type="scientific">Colletotrichum chlorophyti</name>
    <dbReference type="NCBI Taxonomy" id="708187"/>
    <lineage>
        <taxon>Eukaryota</taxon>
        <taxon>Fungi</taxon>
        <taxon>Dikarya</taxon>
        <taxon>Ascomycota</taxon>
        <taxon>Pezizomycotina</taxon>
        <taxon>Sordariomycetes</taxon>
        <taxon>Hypocreomycetidae</taxon>
        <taxon>Glomerellales</taxon>
        <taxon>Glomerellaceae</taxon>
        <taxon>Colletotrichum</taxon>
    </lineage>
</organism>
<evidence type="ECO:0000256" key="2">
    <source>
        <dbReference type="ARBA" id="ARBA00022692"/>
    </source>
</evidence>
<keyword evidence="2 7" id="KW-0812">Transmembrane</keyword>
<dbReference type="OrthoDB" id="5283415at2759"/>
<feature type="transmembrane region" description="Helical" evidence="7">
    <location>
        <begin position="61"/>
        <end position="83"/>
    </location>
</feature>
<comment type="caution">
    <text evidence="9">The sequence shown here is derived from an EMBL/GenBank/DDBJ whole genome shotgun (WGS) entry which is preliminary data.</text>
</comment>
<dbReference type="PANTHER" id="PTHR33048:SF108">
    <property type="entry name" value="INTEGRAL MEMBRANE PROTEIN"/>
    <property type="match status" value="1"/>
</dbReference>
<dbReference type="EMBL" id="MPGH01000173">
    <property type="protein sequence ID" value="OLN85404.1"/>
    <property type="molecule type" value="Genomic_DNA"/>
</dbReference>
<feature type="domain" description="Rhodopsin" evidence="8">
    <location>
        <begin position="45"/>
        <end position="288"/>
    </location>
</feature>
<feature type="transmembrane region" description="Helical" evidence="7">
    <location>
        <begin position="140"/>
        <end position="168"/>
    </location>
</feature>
<dbReference type="InterPro" id="IPR049326">
    <property type="entry name" value="Rhodopsin_dom_fungi"/>
</dbReference>
<evidence type="ECO:0000256" key="3">
    <source>
        <dbReference type="ARBA" id="ARBA00022989"/>
    </source>
</evidence>
<evidence type="ECO:0000259" key="8">
    <source>
        <dbReference type="Pfam" id="PF20684"/>
    </source>
</evidence>
<evidence type="ECO:0000313" key="10">
    <source>
        <dbReference type="Proteomes" id="UP000186583"/>
    </source>
</evidence>
<dbReference type="AlphaFoldDB" id="A0A1Q8RM52"/>
<dbReference type="PANTHER" id="PTHR33048">
    <property type="entry name" value="PTH11-LIKE INTEGRAL MEMBRANE PROTEIN (AFU_ORTHOLOGUE AFUA_5G11245)"/>
    <property type="match status" value="1"/>
</dbReference>
<protein>
    <recommendedName>
        <fullName evidence="8">Rhodopsin domain-containing protein</fullName>
    </recommendedName>
</protein>
<evidence type="ECO:0000313" key="9">
    <source>
        <dbReference type="EMBL" id="OLN85404.1"/>
    </source>
</evidence>
<comment type="subcellular location">
    <subcellularLocation>
        <location evidence="1">Membrane</location>
        <topology evidence="1">Multi-pass membrane protein</topology>
    </subcellularLocation>
</comment>
<feature type="compositionally biased region" description="Basic and acidic residues" evidence="6">
    <location>
        <begin position="376"/>
        <end position="388"/>
    </location>
</feature>
<evidence type="ECO:0000256" key="5">
    <source>
        <dbReference type="ARBA" id="ARBA00038359"/>
    </source>
</evidence>
<feature type="compositionally biased region" description="Polar residues" evidence="6">
    <location>
        <begin position="390"/>
        <end position="399"/>
    </location>
</feature>
<keyword evidence="3 7" id="KW-1133">Transmembrane helix</keyword>
<feature type="transmembrane region" description="Helical" evidence="7">
    <location>
        <begin position="220"/>
        <end position="243"/>
    </location>
</feature>
<dbReference type="Pfam" id="PF20684">
    <property type="entry name" value="Fung_rhodopsin"/>
    <property type="match status" value="1"/>
</dbReference>
<keyword evidence="4 7" id="KW-0472">Membrane</keyword>
<dbReference type="InterPro" id="IPR052337">
    <property type="entry name" value="SAT4-like"/>
</dbReference>
<proteinExistence type="inferred from homology"/>
<feature type="transmembrane region" description="Helical" evidence="7">
    <location>
        <begin position="103"/>
        <end position="128"/>
    </location>
</feature>
<evidence type="ECO:0000256" key="1">
    <source>
        <dbReference type="ARBA" id="ARBA00004141"/>
    </source>
</evidence>
<comment type="similarity">
    <text evidence="5">Belongs to the SAT4 family.</text>
</comment>
<feature type="region of interest" description="Disordered" evidence="6">
    <location>
        <begin position="369"/>
        <end position="399"/>
    </location>
</feature>
<evidence type="ECO:0000256" key="6">
    <source>
        <dbReference type="SAM" id="MobiDB-lite"/>
    </source>
</evidence>
<dbReference type="Proteomes" id="UP000186583">
    <property type="component" value="Unassembled WGS sequence"/>
</dbReference>
<feature type="transmembrane region" description="Helical" evidence="7">
    <location>
        <begin position="27"/>
        <end position="49"/>
    </location>
</feature>
<evidence type="ECO:0000256" key="4">
    <source>
        <dbReference type="ARBA" id="ARBA00023136"/>
    </source>
</evidence>
<dbReference type="GO" id="GO:0016020">
    <property type="term" value="C:membrane"/>
    <property type="evidence" value="ECO:0007669"/>
    <property type="project" value="UniProtKB-SubCell"/>
</dbReference>
<dbReference type="STRING" id="708187.A0A1Q8RM52"/>
<feature type="transmembrane region" description="Helical" evidence="7">
    <location>
        <begin position="263"/>
        <end position="282"/>
    </location>
</feature>
<sequence>MEFASLVARRPEHPDVLTIATPPHQQVALFIVFFFPALALAIFSARTYSRLTTRQWGLDDWLCGLALLCAILMTPPFYIYIKLMYFGYRAVDVPPTFDPSPAMWWFFMAQMFYNPVLAFVRASILVFLLRLGGQKPGVRLAIHGLNIVNAAMAVAIFLVALLQCLPIAANWDPLVKETARCVDNSFHVSLSSLNVLMDVLVMLLPFWIFLGLKMPMGAKIAVICVFLVGAVVTVVAIIRLVAIYRLFYVPPDPNNDPFYDIGVVYNVVEVNLAIISASAPALRPMFRKWWPKLFGGVSSGKTSGLKYYGNSSRPRATLHDGDNITLKDIRMTRSQHHTEIRSSSPTGSEEEIMTYNGIIRTTNVNLTYESNTSVGDDSRSSTDFKGGEKPQSQSTGVAI</sequence>
<accession>A0A1Q8RM52</accession>
<gene>
    <name evidence="9" type="ORF">CCHL11_08021</name>
</gene>
<feature type="transmembrane region" description="Helical" evidence="7">
    <location>
        <begin position="188"/>
        <end position="208"/>
    </location>
</feature>
<evidence type="ECO:0000256" key="7">
    <source>
        <dbReference type="SAM" id="Phobius"/>
    </source>
</evidence>
<keyword evidence="10" id="KW-1185">Reference proteome</keyword>
<reference evidence="9 10" key="1">
    <citation type="submission" date="2016-11" db="EMBL/GenBank/DDBJ databases">
        <title>Draft Genome Assembly of Colletotrichum chlorophyti a pathogen of herbaceous plants.</title>
        <authorList>
            <person name="Gan P."/>
            <person name="Narusaka M."/>
            <person name="Tsushima A."/>
            <person name="Narusaka Y."/>
            <person name="Takano Y."/>
            <person name="Shirasu K."/>
        </authorList>
    </citation>
    <scope>NUCLEOTIDE SEQUENCE [LARGE SCALE GENOMIC DNA]</scope>
    <source>
        <strain evidence="9 10">NTL11</strain>
    </source>
</reference>
<name>A0A1Q8RM52_9PEZI</name>